<evidence type="ECO:0000256" key="4">
    <source>
        <dbReference type="ARBA" id="ARBA00022538"/>
    </source>
</evidence>
<keyword evidence="11 15" id="KW-0472">Membrane</keyword>
<dbReference type="Gene3D" id="1.10.287.70">
    <property type="match status" value="1"/>
</dbReference>
<evidence type="ECO:0000259" key="16">
    <source>
        <dbReference type="Pfam" id="PF00520"/>
    </source>
</evidence>
<dbReference type="GO" id="GO:0008076">
    <property type="term" value="C:voltage-gated potassium channel complex"/>
    <property type="evidence" value="ECO:0007669"/>
    <property type="project" value="TreeGrafter"/>
</dbReference>
<evidence type="ECO:0000313" key="19">
    <source>
        <dbReference type="Proteomes" id="UP000694700"/>
    </source>
</evidence>
<evidence type="ECO:0000256" key="9">
    <source>
        <dbReference type="ARBA" id="ARBA00022989"/>
    </source>
</evidence>
<evidence type="ECO:0000256" key="7">
    <source>
        <dbReference type="ARBA" id="ARBA00022882"/>
    </source>
</evidence>
<feature type="transmembrane region" description="Helical" evidence="15">
    <location>
        <begin position="282"/>
        <end position="308"/>
    </location>
</feature>
<keyword evidence="12" id="KW-0407">Ion channel</keyword>
<keyword evidence="8" id="KW-0630">Potassium</keyword>
<keyword evidence="10" id="KW-0406">Ion transport</keyword>
<dbReference type="PANTHER" id="PTHR47735:SF7">
    <property type="entry name" value="POTASSIUM VOLTAGE-GATED CHANNEL SUBFAMILY KQT MEMBER 4"/>
    <property type="match status" value="1"/>
</dbReference>
<evidence type="ECO:0000256" key="10">
    <source>
        <dbReference type="ARBA" id="ARBA00023065"/>
    </source>
</evidence>
<dbReference type="InterPro" id="IPR005821">
    <property type="entry name" value="Ion_trans_dom"/>
</dbReference>
<keyword evidence="2" id="KW-0813">Transport</keyword>
<feature type="transmembrane region" description="Helical" evidence="15">
    <location>
        <begin position="83"/>
        <end position="103"/>
    </location>
</feature>
<organism evidence="18 19">
    <name type="scientific">Cyprinus carpio</name>
    <name type="common">Common carp</name>
    <dbReference type="NCBI Taxonomy" id="7962"/>
    <lineage>
        <taxon>Eukaryota</taxon>
        <taxon>Metazoa</taxon>
        <taxon>Chordata</taxon>
        <taxon>Craniata</taxon>
        <taxon>Vertebrata</taxon>
        <taxon>Euteleostomi</taxon>
        <taxon>Actinopterygii</taxon>
        <taxon>Neopterygii</taxon>
        <taxon>Teleostei</taxon>
        <taxon>Ostariophysi</taxon>
        <taxon>Cypriniformes</taxon>
        <taxon>Cyprinidae</taxon>
        <taxon>Cyprininae</taxon>
        <taxon>Cyprinus</taxon>
    </lineage>
</organism>
<feature type="domain" description="Potassium channel voltage dependent KCNQ C-terminal" evidence="17">
    <location>
        <begin position="396"/>
        <end position="582"/>
    </location>
</feature>
<evidence type="ECO:0000256" key="14">
    <source>
        <dbReference type="SAM" id="MobiDB-lite"/>
    </source>
</evidence>
<dbReference type="FunFam" id="1.20.120.350:FF:000017">
    <property type="entry name" value="potassium voltage-gated channel subfamily KQT member 1"/>
    <property type="match status" value="1"/>
</dbReference>
<evidence type="ECO:0000256" key="11">
    <source>
        <dbReference type="ARBA" id="ARBA00023136"/>
    </source>
</evidence>
<dbReference type="SUPFAM" id="SSF81324">
    <property type="entry name" value="Voltage-gated potassium channels"/>
    <property type="match status" value="1"/>
</dbReference>
<reference evidence="18" key="1">
    <citation type="submission" date="2025-08" db="UniProtKB">
        <authorList>
            <consortium name="Ensembl"/>
        </authorList>
    </citation>
    <scope>IDENTIFICATION</scope>
</reference>
<evidence type="ECO:0000256" key="5">
    <source>
        <dbReference type="ARBA" id="ARBA00022692"/>
    </source>
</evidence>
<evidence type="ECO:0000256" key="12">
    <source>
        <dbReference type="ARBA" id="ARBA00023303"/>
    </source>
</evidence>
<accession>A0A8C1ZRR5</accession>
<name>A0A8C1ZRR5_CYPCA</name>
<evidence type="ECO:0000256" key="15">
    <source>
        <dbReference type="SAM" id="Phobius"/>
    </source>
</evidence>
<keyword evidence="7" id="KW-0851">Voltage-gated channel</keyword>
<keyword evidence="6" id="KW-0631">Potassium channel</keyword>
<comment type="catalytic activity">
    <reaction evidence="13">
        <text>K(+)(in) = K(+)(out)</text>
        <dbReference type="Rhea" id="RHEA:29463"/>
        <dbReference type="ChEBI" id="CHEBI:29103"/>
    </reaction>
</comment>
<proteinExistence type="predicted"/>
<comment type="subcellular location">
    <subcellularLocation>
        <location evidence="1">Cell membrane</location>
        <topology evidence="1">Multi-pass membrane protein</topology>
    </subcellularLocation>
</comment>
<dbReference type="Gene3D" id="6.10.140.1910">
    <property type="match status" value="2"/>
</dbReference>
<feature type="compositionally biased region" description="Polar residues" evidence="14">
    <location>
        <begin position="612"/>
        <end position="627"/>
    </location>
</feature>
<feature type="region of interest" description="Disordered" evidence="14">
    <location>
        <begin position="374"/>
        <end position="413"/>
    </location>
</feature>
<feature type="compositionally biased region" description="Basic and acidic residues" evidence="14">
    <location>
        <begin position="22"/>
        <end position="35"/>
    </location>
</feature>
<dbReference type="AlphaFoldDB" id="A0A8C1ZRR5"/>
<gene>
    <name evidence="18" type="primary">LOC109111207</name>
</gene>
<keyword evidence="4" id="KW-0633">Potassium transport</keyword>
<dbReference type="Ensembl" id="ENSCCRT00015097433.1">
    <property type="protein sequence ID" value="ENSCCRP00015094373.1"/>
    <property type="gene ID" value="ENSCCRG00015037398.1"/>
</dbReference>
<dbReference type="Pfam" id="PF03520">
    <property type="entry name" value="KCNQ_channel"/>
    <property type="match status" value="1"/>
</dbReference>
<protein>
    <submittedName>
        <fullName evidence="18">Potassium voltage-gated channel subfamily Q member 4</fullName>
    </submittedName>
</protein>
<keyword evidence="9 15" id="KW-1133">Transmembrane helix</keyword>
<feature type="domain" description="Ion transport" evidence="16">
    <location>
        <begin position="83"/>
        <end position="312"/>
    </location>
</feature>
<evidence type="ECO:0000259" key="17">
    <source>
        <dbReference type="Pfam" id="PF03520"/>
    </source>
</evidence>
<sequence length="627" mass="71032">MLAPPAPNDDRRVEFVALTAVHTERSEPSTPERGHPSHRTGLLGTPLPVPPGPRATPSASSKRYRKLQNCLYNVLERPRGWAFIYHAFIFLLVFSCLVLSVFSTIPDHQTFANEALFILEFVMIVVFGLEYFVRIWAAGCCCRYRGWQGRLRFARKPFCVIDFIVFVASLAVIAAGTQGNIFATSALRSMRFLQILRMVRMDRRGGTWKLLGSVVYAHSKELITAWYIGFLILIFASFLVYLAEKEDNQEFSTYADSLWWGTITLTTIGYGDKTPHTWQGRLLAACFALLGVSFFALPAGILGSGFALKVQEQHRQKHFEKRRTPAANLIQAAWRLYSTDAQHSYLTATWYFYDSMLPSFSGKMGFRDRIRMNNSRSSQAIRSKASPLPPGNVRQSPSTENYPEATSPGKVQKSWSFNDRTRFRTSLRLKPRPAADVEGVGEEHTEDKSYCDVAMEEVIPAVKTLIRAVRILKFLVAKRKFKETLRPYDVKDVIEQYSAGHLDMLGRIKSLQTRVDQIIGRGTIPSDKKVRSEKGEKTPPELEQMDELSMMGRVVKVEKQVQSIENKLDLILNFYSQCLKKGSSHFTLSSLLEPDLTSDYHSPTDQRDMFPSANTLNISHSDSGNME</sequence>
<dbReference type="Proteomes" id="UP000694700">
    <property type="component" value="Unplaced"/>
</dbReference>
<evidence type="ECO:0000256" key="6">
    <source>
        <dbReference type="ARBA" id="ARBA00022826"/>
    </source>
</evidence>
<evidence type="ECO:0000256" key="8">
    <source>
        <dbReference type="ARBA" id="ARBA00022958"/>
    </source>
</evidence>
<feature type="region of interest" description="Disordered" evidence="14">
    <location>
        <begin position="599"/>
        <end position="627"/>
    </location>
</feature>
<keyword evidence="5 15" id="KW-0812">Transmembrane</keyword>
<evidence type="ECO:0000313" key="18">
    <source>
        <dbReference type="Ensembl" id="ENSCCRP00015094373.1"/>
    </source>
</evidence>
<dbReference type="InterPro" id="IPR013821">
    <property type="entry name" value="K_chnl_volt-dep_KCNQ_C"/>
</dbReference>
<dbReference type="FunFam" id="1.10.287.70:FF:000016">
    <property type="entry name" value="Putative potassium voltage-gated channel subfamily KQT member 2"/>
    <property type="match status" value="1"/>
</dbReference>
<dbReference type="InterPro" id="IPR003937">
    <property type="entry name" value="K_chnl_volt-dep_KCNQ"/>
</dbReference>
<dbReference type="PRINTS" id="PR00169">
    <property type="entry name" value="KCHANNEL"/>
</dbReference>
<dbReference type="Pfam" id="PF00520">
    <property type="entry name" value="Ion_trans"/>
    <property type="match status" value="1"/>
</dbReference>
<evidence type="ECO:0000256" key="1">
    <source>
        <dbReference type="ARBA" id="ARBA00004651"/>
    </source>
</evidence>
<dbReference type="GO" id="GO:0005249">
    <property type="term" value="F:voltage-gated potassium channel activity"/>
    <property type="evidence" value="ECO:0007669"/>
    <property type="project" value="InterPro"/>
</dbReference>
<dbReference type="PRINTS" id="PR01459">
    <property type="entry name" value="KCNQCHANNEL"/>
</dbReference>
<evidence type="ECO:0000256" key="3">
    <source>
        <dbReference type="ARBA" id="ARBA00022475"/>
    </source>
</evidence>
<evidence type="ECO:0000256" key="2">
    <source>
        <dbReference type="ARBA" id="ARBA00022448"/>
    </source>
</evidence>
<feature type="transmembrane region" description="Helical" evidence="15">
    <location>
        <begin position="115"/>
        <end position="137"/>
    </location>
</feature>
<evidence type="ECO:0000256" key="13">
    <source>
        <dbReference type="ARBA" id="ARBA00034430"/>
    </source>
</evidence>
<dbReference type="PANTHER" id="PTHR47735">
    <property type="entry name" value="POTASSIUM VOLTAGE-GATED CHANNEL SUBFAMILY KQT MEMBER 4"/>
    <property type="match status" value="1"/>
</dbReference>
<feature type="region of interest" description="Disordered" evidence="14">
    <location>
        <begin position="21"/>
        <end position="60"/>
    </location>
</feature>
<feature type="transmembrane region" description="Helical" evidence="15">
    <location>
        <begin position="223"/>
        <end position="242"/>
    </location>
</feature>
<keyword evidence="3" id="KW-1003">Cell membrane</keyword>
<feature type="transmembrane region" description="Helical" evidence="15">
    <location>
        <begin position="158"/>
        <end position="183"/>
    </location>
</feature>